<reference evidence="2 3" key="1">
    <citation type="journal article" date="2012" name="PLoS Pathog.">
        <title>The genome of the obligate intracellular parasite Trachipleistophora hominis: new insights into microsporidian genome dynamics and reductive evolution.</title>
        <authorList>
            <person name="Heinz E."/>
            <person name="Williams T.A."/>
            <person name="Nakjang S."/>
            <person name="Noel C.J."/>
            <person name="Swan D.C."/>
            <person name="Goldberg A.V."/>
            <person name="Harris S.R."/>
            <person name="Weinmaier T."/>
            <person name="Markert S."/>
            <person name="Becher D."/>
            <person name="Bernhardt J."/>
            <person name="Dagan T."/>
            <person name="Hacker C."/>
            <person name="Lucocq J.M."/>
            <person name="Schweder T."/>
            <person name="Rattei T."/>
            <person name="Hall N."/>
            <person name="Hirt R.P."/>
            <person name="Embley T.M."/>
        </authorList>
    </citation>
    <scope>NUCLEOTIDE SEQUENCE [LARGE SCALE GENOMIC DNA]</scope>
</reference>
<dbReference type="AlphaFoldDB" id="L7JV88"/>
<organism evidence="2 3">
    <name type="scientific">Trachipleistophora hominis</name>
    <name type="common">Microsporidian parasite</name>
    <dbReference type="NCBI Taxonomy" id="72359"/>
    <lineage>
        <taxon>Eukaryota</taxon>
        <taxon>Fungi</taxon>
        <taxon>Fungi incertae sedis</taxon>
        <taxon>Microsporidia</taxon>
        <taxon>Pleistophoridae</taxon>
        <taxon>Trachipleistophora</taxon>
    </lineage>
</organism>
<evidence type="ECO:0000256" key="1">
    <source>
        <dbReference type="SAM" id="MobiDB-lite"/>
    </source>
</evidence>
<proteinExistence type="predicted"/>
<dbReference type="EMBL" id="JH994003">
    <property type="protein sequence ID" value="ELQ74966.1"/>
    <property type="molecule type" value="Genomic_DNA"/>
</dbReference>
<gene>
    <name evidence="2" type="ORF">THOM_2100</name>
</gene>
<name>L7JV88_TRAHO</name>
<dbReference type="Proteomes" id="UP000011185">
    <property type="component" value="Unassembled WGS sequence"/>
</dbReference>
<dbReference type="HOGENOM" id="CLU_012976_0_0_1"/>
<dbReference type="InParanoid" id="L7JV88"/>
<feature type="non-terminal residue" evidence="2">
    <location>
        <position position="1"/>
    </location>
</feature>
<feature type="region of interest" description="Disordered" evidence="1">
    <location>
        <begin position="617"/>
        <end position="638"/>
    </location>
</feature>
<evidence type="ECO:0000313" key="2">
    <source>
        <dbReference type="EMBL" id="ELQ74966.1"/>
    </source>
</evidence>
<protein>
    <submittedName>
        <fullName evidence="2">Putative LRR containing protein</fullName>
    </submittedName>
</protein>
<accession>L7JV88</accession>
<evidence type="ECO:0000313" key="3">
    <source>
        <dbReference type="Proteomes" id="UP000011185"/>
    </source>
</evidence>
<sequence length="871" mass="98870">VKNKHESYQDFIKTNSTDTSFIIVDVPVTISLFQKILVLTKNNVPKFTFDEIYDIMSILFPFKDMEGLLAYAVCLYLEENPNVLKKLRQCHVAQDKSAFHDKIVFLSTLILDQNGGQDSFIEIVCRNIWFGSCHGCEFYDTSVSNIIPNKIIHHTLKLEDSSIIFLFKYINMSYEFLEGNIDLLNHKFCEDTLHKAFTVRVHSISYDDDETNQSALSENDVLERKINLLATCELLKCRGFERVILEFENFSIPIESNTLTFIPALGTISCVNCTRDFINSLPQDVKNVEVVFSKTHDLNIRYLLENVTYVRFLNAEFDGNIAFIHNKAEIVILSSIIKEGATITFPSECSKVYIRNTSGIFNMSGIAGFKMITTGIYNKFESYFYKGSDSLVIQNIMLDISAVYLTSIGTLYLEFVIIPKQSFCVVPDGIKSLKILRSVGLFNLSPYIGTSIRIQSITSIVIEPPSDKNSKLSSIHLSDITIDREVELADKYETVILTNVSVIPQVSLILNDKCRNLTCSGYIGNITVGKGKQFDVIKINCTGCPPLEIRFSNQISVRHLHLHHLGQDMSAFGALLSNFEKIERFEISDGYISPYIPEFYSFSGNVSMFSPHNLSENASKELSPYKDSKSNVGDSSHPEELTCKVTPIAWASANAKISETILELDFRNTSATKEDWGLLQNLSHLKIVRACVDNVHNESLIQIPSNIRLLELINSINRKNVFQVQNQAEWLNPLTTFHSLRILIVEFDIFITVCKHDLLPPRLETIMVYFVSDIAKHSAINQRVRVRELLIGSKSNGAIPWFMTMNWSETLHFINVLTNYVDFKSLEHLAVVSPGDLLALNPANYLIEKDQSITTKFLYLEQIMRHSQQVN</sequence>
<dbReference type="VEuPathDB" id="MicrosporidiaDB:THOM_2100"/>
<keyword evidence="3" id="KW-1185">Reference proteome</keyword>